<proteinExistence type="predicted"/>
<dbReference type="AlphaFoldDB" id="A0A1R4B0R8"/>
<keyword evidence="3" id="KW-1185">Reference proteome</keyword>
<evidence type="ECO:0000256" key="1">
    <source>
        <dbReference type="SAM" id="SignalP"/>
    </source>
</evidence>
<dbReference type="EMBL" id="FUFT01000001">
    <property type="protein sequence ID" value="SJL82477.1"/>
    <property type="molecule type" value="Genomic_DNA"/>
</dbReference>
<organism evidence="2 3">
    <name type="scientific">Vibrio palustris</name>
    <dbReference type="NCBI Taxonomy" id="1918946"/>
    <lineage>
        <taxon>Bacteria</taxon>
        <taxon>Pseudomonadati</taxon>
        <taxon>Pseudomonadota</taxon>
        <taxon>Gammaproteobacteria</taxon>
        <taxon>Vibrionales</taxon>
        <taxon>Vibrionaceae</taxon>
        <taxon>Vibrio</taxon>
    </lineage>
</organism>
<evidence type="ECO:0000313" key="3">
    <source>
        <dbReference type="Proteomes" id="UP000189475"/>
    </source>
</evidence>
<dbReference type="Proteomes" id="UP000189475">
    <property type="component" value="Unassembled WGS sequence"/>
</dbReference>
<evidence type="ECO:0000313" key="2">
    <source>
        <dbReference type="EMBL" id="SJL82477.1"/>
    </source>
</evidence>
<name>A0A1R4B0R8_9VIBR</name>
<protein>
    <recommendedName>
        <fullName evidence="4">Outer membrane protein beta-barrel domain-containing protein</fullName>
    </recommendedName>
</protein>
<sequence>MIKAVGIGFISVMCCVTQAFAAPANQKDVSANTNQHSLAAGIAIDQQLSAVLSVDNTYRFTVGNKGGAVDYIFKRGQFENLRAPLSWYVGGGAWSQWDHDEYGARLPVGVSYPATRRLEMYAQVHPELDLHDDPELQLGAALGVKYHF</sequence>
<dbReference type="STRING" id="1918946.VPAL9027_00406"/>
<dbReference type="OrthoDB" id="5733495at2"/>
<feature type="chain" id="PRO_5012255471" description="Outer membrane protein beta-barrel domain-containing protein" evidence="1">
    <location>
        <begin position="22"/>
        <end position="148"/>
    </location>
</feature>
<gene>
    <name evidence="2" type="ORF">VPAL9027_00406</name>
</gene>
<feature type="signal peptide" evidence="1">
    <location>
        <begin position="1"/>
        <end position="21"/>
    </location>
</feature>
<reference evidence="2 3" key="1">
    <citation type="submission" date="2017-02" db="EMBL/GenBank/DDBJ databases">
        <authorList>
            <person name="Peterson S.W."/>
        </authorList>
    </citation>
    <scope>NUCLEOTIDE SEQUENCE [LARGE SCALE GENOMIC DNA]</scope>
    <source>
        <strain evidence="2 3">CECT 9027</strain>
    </source>
</reference>
<dbReference type="RefSeq" id="WP_077311790.1">
    <property type="nucleotide sequence ID" value="NZ_AP024887.1"/>
</dbReference>
<keyword evidence="1" id="KW-0732">Signal</keyword>
<accession>A0A1R4B0R8</accession>
<evidence type="ECO:0008006" key="4">
    <source>
        <dbReference type="Google" id="ProtNLM"/>
    </source>
</evidence>